<evidence type="ECO:0000256" key="1">
    <source>
        <dbReference type="ARBA" id="ARBA00001946"/>
    </source>
</evidence>
<dbReference type="GO" id="GO:0008818">
    <property type="term" value="F:cobalamin 5'-phosphate synthase activity"/>
    <property type="evidence" value="ECO:0007669"/>
    <property type="project" value="UniProtKB-UniRule"/>
</dbReference>
<evidence type="ECO:0000256" key="7">
    <source>
        <dbReference type="ARBA" id="ARBA00022475"/>
    </source>
</evidence>
<reference evidence="20 21" key="1">
    <citation type="journal article" date="2020" name="Carbohydr. Polym.">
        <title>Characterization and optimization of production of bacterial cellulose from strain CGMCC 17276 based on whole-genome analysis.</title>
        <authorList>
            <person name="Lu T."/>
            <person name="Gao H."/>
            <person name="Liao B."/>
            <person name="Wu J."/>
            <person name="Zhang W."/>
            <person name="Huang J."/>
            <person name="Liu M."/>
            <person name="Huang J."/>
            <person name="Chang Z."/>
            <person name="Jin M."/>
            <person name="Yi Z."/>
            <person name="Jiang D."/>
        </authorList>
    </citation>
    <scope>NUCLEOTIDE SEQUENCE [LARGE SCALE GENOMIC DNA]</scope>
    <source>
        <strain evidence="20 21">CGMCC 17276</strain>
    </source>
</reference>
<keyword evidence="12 19" id="KW-1133">Transmembrane helix</keyword>
<evidence type="ECO:0000256" key="13">
    <source>
        <dbReference type="ARBA" id="ARBA00023136"/>
    </source>
</evidence>
<dbReference type="NCBIfam" id="TIGR00317">
    <property type="entry name" value="cobS"/>
    <property type="match status" value="1"/>
</dbReference>
<evidence type="ECO:0000256" key="12">
    <source>
        <dbReference type="ARBA" id="ARBA00022989"/>
    </source>
</evidence>
<comment type="cofactor">
    <cofactor evidence="1 19">
        <name>Mg(2+)</name>
        <dbReference type="ChEBI" id="CHEBI:18420"/>
    </cofactor>
</comment>
<evidence type="ECO:0000256" key="3">
    <source>
        <dbReference type="ARBA" id="ARBA00004663"/>
    </source>
</evidence>
<feature type="transmembrane region" description="Helical" evidence="19">
    <location>
        <begin position="141"/>
        <end position="162"/>
    </location>
</feature>
<comment type="pathway">
    <text evidence="3 19">Cofactor biosynthesis; adenosylcobalamin biosynthesis; adenosylcobalamin from cob(II)yrinate a,c-diamide: step 7/7.</text>
</comment>
<dbReference type="HAMAP" id="MF_00719">
    <property type="entry name" value="CobS"/>
    <property type="match status" value="1"/>
</dbReference>
<evidence type="ECO:0000256" key="11">
    <source>
        <dbReference type="ARBA" id="ARBA00022842"/>
    </source>
</evidence>
<evidence type="ECO:0000256" key="10">
    <source>
        <dbReference type="ARBA" id="ARBA00022692"/>
    </source>
</evidence>
<keyword evidence="9 19" id="KW-0808">Transferase</keyword>
<evidence type="ECO:0000256" key="8">
    <source>
        <dbReference type="ARBA" id="ARBA00022573"/>
    </source>
</evidence>
<evidence type="ECO:0000256" key="18">
    <source>
        <dbReference type="ARBA" id="ARBA00049504"/>
    </source>
</evidence>
<comment type="similarity">
    <text evidence="4 19">Belongs to the CobS family.</text>
</comment>
<feature type="transmembrane region" description="Helical" evidence="19">
    <location>
        <begin position="115"/>
        <end position="135"/>
    </location>
</feature>
<comment type="catalytic activity">
    <reaction evidence="17 19">
        <text>alpha-ribazole + adenosylcob(III)inamide-GDP = adenosylcob(III)alamin + GMP + H(+)</text>
        <dbReference type="Rhea" id="RHEA:16049"/>
        <dbReference type="ChEBI" id="CHEBI:10329"/>
        <dbReference type="ChEBI" id="CHEBI:15378"/>
        <dbReference type="ChEBI" id="CHEBI:18408"/>
        <dbReference type="ChEBI" id="CHEBI:58115"/>
        <dbReference type="ChEBI" id="CHEBI:60487"/>
        <dbReference type="EC" id="2.7.8.26"/>
    </reaction>
</comment>
<evidence type="ECO:0000256" key="15">
    <source>
        <dbReference type="ARBA" id="ARBA00032605"/>
    </source>
</evidence>
<name>A0A857FNC9_KOMXY</name>
<dbReference type="PANTHER" id="PTHR34148">
    <property type="entry name" value="ADENOSYLCOBINAMIDE-GDP RIBAZOLETRANSFERASE"/>
    <property type="match status" value="1"/>
</dbReference>
<comment type="subcellular location">
    <subcellularLocation>
        <location evidence="2 19">Cell membrane</location>
        <topology evidence="2 19">Multi-pass membrane protein</topology>
    </subcellularLocation>
</comment>
<evidence type="ECO:0000313" key="21">
    <source>
        <dbReference type="Proteomes" id="UP000464674"/>
    </source>
</evidence>
<keyword evidence="8 19" id="KW-0169">Cobalamin biosynthesis</keyword>
<dbReference type="OrthoDB" id="9794626at2"/>
<comment type="function">
    <text evidence="14 19">Joins adenosylcobinamide-GDP and alpha-ribazole to generate adenosylcobalamin (Ado-cobalamin). Also synthesizes adenosylcobalamin 5'-phosphate from adenosylcobinamide-GDP and alpha-ribazole 5'-phosphate.</text>
</comment>
<dbReference type="GO" id="GO:0051073">
    <property type="term" value="F:adenosylcobinamide-GDP ribazoletransferase activity"/>
    <property type="evidence" value="ECO:0007669"/>
    <property type="project" value="UniProtKB-UniRule"/>
</dbReference>
<evidence type="ECO:0000256" key="17">
    <source>
        <dbReference type="ARBA" id="ARBA00048623"/>
    </source>
</evidence>
<evidence type="ECO:0000256" key="14">
    <source>
        <dbReference type="ARBA" id="ARBA00025228"/>
    </source>
</evidence>
<dbReference type="InterPro" id="IPR003805">
    <property type="entry name" value="CobS"/>
</dbReference>
<feature type="transmembrane region" description="Helical" evidence="19">
    <location>
        <begin position="182"/>
        <end position="198"/>
    </location>
</feature>
<sequence length="250" mass="25657">MNIVARLRADLVCGLGLLTRLPTGWLAHDGLPYSMTRSLWCWPLIGAGINAFAALAYGAALRLGLAPLPAAGWCVGLLLLLCGGLHEDGLADMADGCGGGRDRARKLEIMRDSRVGSYGVMALVMALLIRTTALAAMPGPVALVALPVAGALARATMAGVLWQLPPARHDGLASTMTSLPRTVLVACLGFAVALAAMLLPATRALTACAVALLGSVLMYCLARWQLGGQTGDVLGATAVVTECAVLTALC</sequence>
<evidence type="ECO:0000313" key="20">
    <source>
        <dbReference type="EMBL" id="QHC35692.1"/>
    </source>
</evidence>
<evidence type="ECO:0000256" key="4">
    <source>
        <dbReference type="ARBA" id="ARBA00010561"/>
    </source>
</evidence>
<evidence type="ECO:0000256" key="19">
    <source>
        <dbReference type="HAMAP-Rule" id="MF_00719"/>
    </source>
</evidence>
<feature type="transmembrane region" description="Helical" evidence="19">
    <location>
        <begin position="204"/>
        <end position="222"/>
    </location>
</feature>
<evidence type="ECO:0000256" key="6">
    <source>
        <dbReference type="ARBA" id="ARBA00015850"/>
    </source>
</evidence>
<dbReference type="EC" id="2.7.8.26" evidence="5 19"/>
<keyword evidence="13 19" id="KW-0472">Membrane</keyword>
<organism evidence="20 21">
    <name type="scientific">Komagataeibacter xylinus</name>
    <name type="common">Gluconacetobacter xylinus</name>
    <dbReference type="NCBI Taxonomy" id="28448"/>
    <lineage>
        <taxon>Bacteria</taxon>
        <taxon>Pseudomonadati</taxon>
        <taxon>Pseudomonadota</taxon>
        <taxon>Alphaproteobacteria</taxon>
        <taxon>Acetobacterales</taxon>
        <taxon>Acetobacteraceae</taxon>
        <taxon>Komagataeibacter</taxon>
    </lineage>
</organism>
<evidence type="ECO:0000256" key="9">
    <source>
        <dbReference type="ARBA" id="ARBA00022679"/>
    </source>
</evidence>
<dbReference type="PANTHER" id="PTHR34148:SF1">
    <property type="entry name" value="ADENOSYLCOBINAMIDE-GDP RIBAZOLETRANSFERASE"/>
    <property type="match status" value="1"/>
</dbReference>
<dbReference type="UniPathway" id="UPA00148">
    <property type="reaction ID" value="UER00238"/>
</dbReference>
<proteinExistence type="inferred from homology"/>
<dbReference type="RefSeq" id="WP_159262133.1">
    <property type="nucleotide sequence ID" value="NZ_CP041348.1"/>
</dbReference>
<comment type="catalytic activity">
    <reaction evidence="18 19">
        <text>alpha-ribazole 5'-phosphate + adenosylcob(III)inamide-GDP = adenosylcob(III)alamin 5'-phosphate + GMP + H(+)</text>
        <dbReference type="Rhea" id="RHEA:23560"/>
        <dbReference type="ChEBI" id="CHEBI:15378"/>
        <dbReference type="ChEBI" id="CHEBI:57918"/>
        <dbReference type="ChEBI" id="CHEBI:58115"/>
        <dbReference type="ChEBI" id="CHEBI:60487"/>
        <dbReference type="ChEBI" id="CHEBI:60493"/>
        <dbReference type="EC" id="2.7.8.26"/>
    </reaction>
</comment>
<accession>A0A857FNC9</accession>
<protein>
    <recommendedName>
        <fullName evidence="6 19">Adenosylcobinamide-GDP ribazoletransferase</fullName>
        <ecNumber evidence="5 19">2.7.8.26</ecNumber>
    </recommendedName>
    <alternativeName>
        <fullName evidence="16 19">Cobalamin synthase</fullName>
    </alternativeName>
    <alternativeName>
        <fullName evidence="15 19">Cobalamin-5'-phosphate synthase</fullName>
    </alternativeName>
</protein>
<evidence type="ECO:0000256" key="2">
    <source>
        <dbReference type="ARBA" id="ARBA00004651"/>
    </source>
</evidence>
<feature type="transmembrane region" description="Helical" evidence="19">
    <location>
        <begin position="39"/>
        <end position="60"/>
    </location>
</feature>
<keyword evidence="11 19" id="KW-0460">Magnesium</keyword>
<dbReference type="Pfam" id="PF02654">
    <property type="entry name" value="CobS"/>
    <property type="match status" value="1"/>
</dbReference>
<dbReference type="AlphaFoldDB" id="A0A857FNC9"/>
<feature type="transmembrane region" description="Helical" evidence="19">
    <location>
        <begin position="66"/>
        <end position="85"/>
    </location>
</feature>
<evidence type="ECO:0000256" key="16">
    <source>
        <dbReference type="ARBA" id="ARBA00032853"/>
    </source>
</evidence>
<dbReference type="Proteomes" id="UP000464674">
    <property type="component" value="Chromosome"/>
</dbReference>
<evidence type="ECO:0000256" key="5">
    <source>
        <dbReference type="ARBA" id="ARBA00013200"/>
    </source>
</evidence>
<gene>
    <name evidence="19 20" type="primary">cobS</name>
    <name evidence="20" type="ORF">FMA36_09575</name>
</gene>
<dbReference type="GO" id="GO:0005886">
    <property type="term" value="C:plasma membrane"/>
    <property type="evidence" value="ECO:0007669"/>
    <property type="project" value="UniProtKB-SubCell"/>
</dbReference>
<dbReference type="EMBL" id="CP041348">
    <property type="protein sequence ID" value="QHC35692.1"/>
    <property type="molecule type" value="Genomic_DNA"/>
</dbReference>
<keyword evidence="10 19" id="KW-0812">Transmembrane</keyword>
<dbReference type="GO" id="GO:0009236">
    <property type="term" value="P:cobalamin biosynthetic process"/>
    <property type="evidence" value="ECO:0007669"/>
    <property type="project" value="UniProtKB-UniRule"/>
</dbReference>
<keyword evidence="7 19" id="KW-1003">Cell membrane</keyword>